<dbReference type="InterPro" id="IPR005158">
    <property type="entry name" value="BTAD"/>
</dbReference>
<dbReference type="InterPro" id="IPR051677">
    <property type="entry name" value="AfsR-DnrI-RedD_regulator"/>
</dbReference>
<evidence type="ECO:0000256" key="6">
    <source>
        <dbReference type="PROSITE-ProRule" id="PRU01091"/>
    </source>
</evidence>
<proteinExistence type="inferred from homology"/>
<evidence type="ECO:0000256" key="2">
    <source>
        <dbReference type="ARBA" id="ARBA00023012"/>
    </source>
</evidence>
<dbReference type="SUPFAM" id="SSF46894">
    <property type="entry name" value="C-terminal effector domain of the bipartite response regulators"/>
    <property type="match status" value="1"/>
</dbReference>
<dbReference type="SUPFAM" id="SSF55073">
    <property type="entry name" value="Nucleotide cyclase"/>
    <property type="match status" value="1"/>
</dbReference>
<dbReference type="Pfam" id="PF00486">
    <property type="entry name" value="Trans_reg_C"/>
    <property type="match status" value="1"/>
</dbReference>
<sequence>MEFRLLGPLEVCHDGALVPVGGIAKRATLSYLLIHANRVVATSGLLNALWPGDTPLTARKMLQNAVSDLRRVLSADIRAADRAMLLTHTPGYVLRVDVDCVDLFHYRQLVDQGRADLTAGAYESAARVLRQALALWRGPALADLVETGVAWPELAALENARLDALEDCIEAELASGRHNEVLGELEALVATEPSRERLCGQLMLALYRCGRQTDALAAYRRARTRLVERYGLEPGPELQRLEQAILSHAPELEAPTRAAPSGAVDGAPDTAEARPAAIVSPVMVRGGGGKPAVHRGPERKQISAVLLWAHSDTGDGGQDPAGVDDVLREVESTVREECERFGGSVGSTLGPVHSALFGVADTSEDHAVRAVRAGLAIRDRLGAHDCAAGTGRPGTDGRAHVAVVTGDAFVRIQPGDTTAPPMVTGGVLDQCLRLLALVPPGEVRVSEATRRASETGIVYRVGPEPPSGWEALGARRMEREPARALGLHGREAWGRFPARRASVRSFRFFCC</sequence>
<keyword evidence="2" id="KW-0902">Two-component regulatory system</keyword>
<gene>
    <name evidence="8" type="ORF">GCM10012280_58650</name>
</gene>
<organism evidence="8 9">
    <name type="scientific">Wenjunlia tyrosinilytica</name>
    <dbReference type="NCBI Taxonomy" id="1544741"/>
    <lineage>
        <taxon>Bacteria</taxon>
        <taxon>Bacillati</taxon>
        <taxon>Actinomycetota</taxon>
        <taxon>Actinomycetes</taxon>
        <taxon>Kitasatosporales</taxon>
        <taxon>Streptomycetaceae</taxon>
        <taxon>Wenjunlia</taxon>
    </lineage>
</organism>
<dbReference type="Gene3D" id="1.10.10.10">
    <property type="entry name" value="Winged helix-like DNA-binding domain superfamily/Winged helix DNA-binding domain"/>
    <property type="match status" value="1"/>
</dbReference>
<comment type="caution">
    <text evidence="8">The sequence shown here is derived from an EMBL/GenBank/DDBJ whole genome shotgun (WGS) entry which is preliminary data.</text>
</comment>
<evidence type="ECO:0000256" key="3">
    <source>
        <dbReference type="ARBA" id="ARBA00023015"/>
    </source>
</evidence>
<evidence type="ECO:0000313" key="8">
    <source>
        <dbReference type="EMBL" id="GGO97252.1"/>
    </source>
</evidence>
<keyword evidence="5" id="KW-0804">Transcription</keyword>
<dbReference type="GO" id="GO:0003677">
    <property type="term" value="F:DNA binding"/>
    <property type="evidence" value="ECO:0007669"/>
    <property type="project" value="UniProtKB-UniRule"/>
</dbReference>
<reference evidence="8" key="1">
    <citation type="journal article" date="2014" name="Int. J. Syst. Evol. Microbiol.">
        <title>Complete genome sequence of Corynebacterium casei LMG S-19264T (=DSM 44701T), isolated from a smear-ripened cheese.</title>
        <authorList>
            <consortium name="US DOE Joint Genome Institute (JGI-PGF)"/>
            <person name="Walter F."/>
            <person name="Albersmeier A."/>
            <person name="Kalinowski J."/>
            <person name="Ruckert C."/>
        </authorList>
    </citation>
    <scope>NUCLEOTIDE SEQUENCE</scope>
    <source>
        <strain evidence="8">CGMCC 4.7201</strain>
    </source>
</reference>
<accession>A0A918E024</accession>
<evidence type="ECO:0000256" key="4">
    <source>
        <dbReference type="ARBA" id="ARBA00023125"/>
    </source>
</evidence>
<dbReference type="InterPro" id="IPR036388">
    <property type="entry name" value="WH-like_DNA-bd_sf"/>
</dbReference>
<dbReference type="GO" id="GO:0000160">
    <property type="term" value="P:phosphorelay signal transduction system"/>
    <property type="evidence" value="ECO:0007669"/>
    <property type="project" value="UniProtKB-KW"/>
</dbReference>
<dbReference type="Pfam" id="PF03704">
    <property type="entry name" value="BTAD"/>
    <property type="match status" value="1"/>
</dbReference>
<dbReference type="PANTHER" id="PTHR35807">
    <property type="entry name" value="TRANSCRIPTIONAL REGULATOR REDD-RELATED"/>
    <property type="match status" value="1"/>
</dbReference>
<keyword evidence="3" id="KW-0805">Transcription regulation</keyword>
<dbReference type="Gene3D" id="1.25.40.10">
    <property type="entry name" value="Tetratricopeptide repeat domain"/>
    <property type="match status" value="1"/>
</dbReference>
<evidence type="ECO:0000256" key="5">
    <source>
        <dbReference type="ARBA" id="ARBA00023163"/>
    </source>
</evidence>
<evidence type="ECO:0000259" key="7">
    <source>
        <dbReference type="PROSITE" id="PS51755"/>
    </source>
</evidence>
<dbReference type="Proteomes" id="UP000641932">
    <property type="component" value="Unassembled WGS sequence"/>
</dbReference>
<name>A0A918E024_9ACTN</name>
<feature type="domain" description="OmpR/PhoB-type" evidence="7">
    <location>
        <begin position="1"/>
        <end position="96"/>
    </location>
</feature>
<dbReference type="SMART" id="SM01043">
    <property type="entry name" value="BTAD"/>
    <property type="match status" value="1"/>
</dbReference>
<dbReference type="GO" id="GO:0006355">
    <property type="term" value="P:regulation of DNA-templated transcription"/>
    <property type="evidence" value="ECO:0007669"/>
    <property type="project" value="InterPro"/>
</dbReference>
<dbReference type="EMBL" id="BMMS01000032">
    <property type="protein sequence ID" value="GGO97252.1"/>
    <property type="molecule type" value="Genomic_DNA"/>
</dbReference>
<feature type="DNA-binding region" description="OmpR/PhoB-type" evidence="6">
    <location>
        <begin position="1"/>
        <end position="96"/>
    </location>
</feature>
<dbReference type="InterPro" id="IPR029787">
    <property type="entry name" value="Nucleotide_cyclase"/>
</dbReference>
<dbReference type="SMART" id="SM00862">
    <property type="entry name" value="Trans_reg_C"/>
    <property type="match status" value="1"/>
</dbReference>
<dbReference type="CDD" id="cd15831">
    <property type="entry name" value="BTAD"/>
    <property type="match status" value="1"/>
</dbReference>
<dbReference type="AlphaFoldDB" id="A0A918E024"/>
<dbReference type="Gene3D" id="3.30.70.1230">
    <property type="entry name" value="Nucleotide cyclase"/>
    <property type="match status" value="1"/>
</dbReference>
<dbReference type="InterPro" id="IPR001867">
    <property type="entry name" value="OmpR/PhoB-type_DNA-bd"/>
</dbReference>
<comment type="similarity">
    <text evidence="1">Belongs to the AfsR/DnrI/RedD regulatory family.</text>
</comment>
<dbReference type="PANTHER" id="PTHR35807:SF1">
    <property type="entry name" value="TRANSCRIPTIONAL REGULATOR REDD"/>
    <property type="match status" value="1"/>
</dbReference>
<dbReference type="InterPro" id="IPR011990">
    <property type="entry name" value="TPR-like_helical_dom_sf"/>
</dbReference>
<dbReference type="InterPro" id="IPR016032">
    <property type="entry name" value="Sig_transdc_resp-reg_C-effctor"/>
</dbReference>
<reference evidence="8" key="2">
    <citation type="submission" date="2020-09" db="EMBL/GenBank/DDBJ databases">
        <authorList>
            <person name="Sun Q."/>
            <person name="Zhou Y."/>
        </authorList>
    </citation>
    <scope>NUCLEOTIDE SEQUENCE</scope>
    <source>
        <strain evidence="8">CGMCC 4.7201</strain>
    </source>
</reference>
<keyword evidence="9" id="KW-1185">Reference proteome</keyword>
<dbReference type="PROSITE" id="PS51755">
    <property type="entry name" value="OMPR_PHOB"/>
    <property type="match status" value="1"/>
</dbReference>
<evidence type="ECO:0000256" key="1">
    <source>
        <dbReference type="ARBA" id="ARBA00005820"/>
    </source>
</evidence>
<keyword evidence="4 6" id="KW-0238">DNA-binding</keyword>
<protein>
    <recommendedName>
        <fullName evidence="7">OmpR/PhoB-type domain-containing protein</fullName>
    </recommendedName>
</protein>
<dbReference type="SUPFAM" id="SSF48452">
    <property type="entry name" value="TPR-like"/>
    <property type="match status" value="1"/>
</dbReference>
<evidence type="ECO:0000313" key="9">
    <source>
        <dbReference type="Proteomes" id="UP000641932"/>
    </source>
</evidence>
<dbReference type="FunFam" id="1.25.40.10:FF:000222">
    <property type="entry name" value="SARP family transcriptional regulator"/>
    <property type="match status" value="1"/>
</dbReference>